<dbReference type="Gene3D" id="3.10.180.10">
    <property type="entry name" value="2,3-Dihydroxybiphenyl 1,2-Dioxygenase, domain 1"/>
    <property type="match status" value="1"/>
</dbReference>
<evidence type="ECO:0000313" key="3">
    <source>
        <dbReference type="EnsemblPlants" id="PAC:32947896.CDS.1"/>
    </source>
</evidence>
<gene>
    <name evidence="3" type="primary">LOC112273297</name>
    <name evidence="2" type="ORF">PHYPA_025027</name>
</gene>
<reference evidence="2 4" key="1">
    <citation type="journal article" date="2008" name="Science">
        <title>The Physcomitrella genome reveals evolutionary insights into the conquest of land by plants.</title>
        <authorList>
            <person name="Rensing S."/>
            <person name="Lang D."/>
            <person name="Zimmer A."/>
            <person name="Terry A."/>
            <person name="Salamov A."/>
            <person name="Shapiro H."/>
            <person name="Nishiyama T."/>
            <person name="Perroud P.-F."/>
            <person name="Lindquist E."/>
            <person name="Kamisugi Y."/>
            <person name="Tanahashi T."/>
            <person name="Sakakibara K."/>
            <person name="Fujita T."/>
            <person name="Oishi K."/>
            <person name="Shin-I T."/>
            <person name="Kuroki Y."/>
            <person name="Toyoda A."/>
            <person name="Suzuki Y."/>
            <person name="Hashimoto A."/>
            <person name="Yamaguchi K."/>
            <person name="Sugano A."/>
            <person name="Kohara Y."/>
            <person name="Fujiyama A."/>
            <person name="Anterola A."/>
            <person name="Aoki S."/>
            <person name="Ashton N."/>
            <person name="Barbazuk W.B."/>
            <person name="Barker E."/>
            <person name="Bennetzen J."/>
            <person name="Bezanilla M."/>
            <person name="Blankenship R."/>
            <person name="Cho S.H."/>
            <person name="Dutcher S."/>
            <person name="Estelle M."/>
            <person name="Fawcett J.A."/>
            <person name="Gundlach H."/>
            <person name="Hanada K."/>
            <person name="Heyl A."/>
            <person name="Hicks K.A."/>
            <person name="Hugh J."/>
            <person name="Lohr M."/>
            <person name="Mayer K."/>
            <person name="Melkozernov A."/>
            <person name="Murata T."/>
            <person name="Nelson D."/>
            <person name="Pils B."/>
            <person name="Prigge M."/>
            <person name="Reiss B."/>
            <person name="Renner T."/>
            <person name="Rombauts S."/>
            <person name="Rushton P."/>
            <person name="Sanderfoot A."/>
            <person name="Schween G."/>
            <person name="Shiu S.-H."/>
            <person name="Stueber K."/>
            <person name="Theodoulou F.L."/>
            <person name="Tu H."/>
            <person name="Van de Peer Y."/>
            <person name="Verrier P.J."/>
            <person name="Waters E."/>
            <person name="Wood A."/>
            <person name="Yang L."/>
            <person name="Cove D."/>
            <person name="Cuming A."/>
            <person name="Hasebe M."/>
            <person name="Lucas S."/>
            <person name="Mishler D.B."/>
            <person name="Reski R."/>
            <person name="Grigoriev I."/>
            <person name="Quatrano R.S."/>
            <person name="Boore J.L."/>
        </authorList>
    </citation>
    <scope>NUCLEOTIDE SEQUENCE [LARGE SCALE GENOMIC DNA]</scope>
    <source>
        <strain evidence="3 4">cv. Gransden 2004</strain>
    </source>
</reference>
<dbReference type="EnsemblPlants" id="Pp3c20_11510V3.2">
    <property type="protein sequence ID" value="PAC:32947897.CDS.1"/>
    <property type="gene ID" value="Pp3c20_11510"/>
</dbReference>
<dbReference type="HOGENOM" id="CLU_046006_22_1_1"/>
<dbReference type="SUPFAM" id="SSF54593">
    <property type="entry name" value="Glyoxalase/Bleomycin resistance protein/Dihydroxybiphenyl dioxygenase"/>
    <property type="match status" value="1"/>
</dbReference>
<dbReference type="InterPro" id="IPR009725">
    <property type="entry name" value="3_dmu_93_MTrfase"/>
</dbReference>
<dbReference type="RefSeq" id="XP_024357669.1">
    <property type="nucleotide sequence ID" value="XM_024501901.2"/>
</dbReference>
<dbReference type="Proteomes" id="UP000006727">
    <property type="component" value="Chromosome 20"/>
</dbReference>
<dbReference type="eggNOG" id="ENOG502SNVF">
    <property type="taxonomic scope" value="Eukaryota"/>
</dbReference>
<evidence type="ECO:0000259" key="1">
    <source>
        <dbReference type="Pfam" id="PF06983"/>
    </source>
</evidence>
<dbReference type="Pfam" id="PF06983">
    <property type="entry name" value="3-dmu-9_3-mt"/>
    <property type="match status" value="1"/>
</dbReference>
<sequence>MSKITPCLWFDHGKAEEAAAFYVALLPDSRIDKIVHAPADNPSTPSGAVLLVKFTLAGRPFLGLNGGPTFKFTEAVSFTIDCDDQAEIDHLWDALIEGGGSPSDCGWLKDRYGLSWQIVPKVLPELMSNSDSEKVARVFQTMMTMQKLDIEKLKAA</sequence>
<reference evidence="3" key="3">
    <citation type="submission" date="2020-12" db="UniProtKB">
        <authorList>
            <consortium name="EnsemblPlants"/>
        </authorList>
    </citation>
    <scope>IDENTIFICATION</scope>
</reference>
<dbReference type="PIRSF" id="PIRSF021700">
    <property type="entry name" value="3_dmu_93_MTrfase"/>
    <property type="match status" value="1"/>
</dbReference>
<feature type="domain" description="PhnB-like" evidence="1">
    <location>
        <begin position="3"/>
        <end position="119"/>
    </location>
</feature>
<proteinExistence type="predicted"/>
<dbReference type="EMBL" id="ABEU02000020">
    <property type="protein sequence ID" value="PNR33084.1"/>
    <property type="molecule type" value="Genomic_DNA"/>
</dbReference>
<dbReference type="EnsemblPlants" id="Pp3c20_11510V3.3">
    <property type="protein sequence ID" value="PAC:32947898.CDS.1"/>
    <property type="gene ID" value="Pp3c20_11510"/>
</dbReference>
<accession>A9T544</accession>
<reference evidence="2 4" key="2">
    <citation type="journal article" date="2018" name="Plant J.">
        <title>The Physcomitrella patens chromosome-scale assembly reveals moss genome structure and evolution.</title>
        <authorList>
            <person name="Lang D."/>
            <person name="Ullrich K.K."/>
            <person name="Murat F."/>
            <person name="Fuchs J."/>
            <person name="Jenkins J."/>
            <person name="Haas F.B."/>
            <person name="Piednoel M."/>
            <person name="Gundlach H."/>
            <person name="Van Bel M."/>
            <person name="Meyberg R."/>
            <person name="Vives C."/>
            <person name="Morata J."/>
            <person name="Symeonidi A."/>
            <person name="Hiss M."/>
            <person name="Muchero W."/>
            <person name="Kamisugi Y."/>
            <person name="Saleh O."/>
            <person name="Blanc G."/>
            <person name="Decker E.L."/>
            <person name="van Gessel N."/>
            <person name="Grimwood J."/>
            <person name="Hayes R.D."/>
            <person name="Graham S.W."/>
            <person name="Gunter L.E."/>
            <person name="McDaniel S.F."/>
            <person name="Hoernstein S.N.W."/>
            <person name="Larsson A."/>
            <person name="Li F.W."/>
            <person name="Perroud P.F."/>
            <person name="Phillips J."/>
            <person name="Ranjan P."/>
            <person name="Rokshar D.S."/>
            <person name="Rothfels C.J."/>
            <person name="Schneider L."/>
            <person name="Shu S."/>
            <person name="Stevenson D.W."/>
            <person name="Thummler F."/>
            <person name="Tillich M."/>
            <person name="Villarreal Aguilar J.C."/>
            <person name="Widiez T."/>
            <person name="Wong G.K."/>
            <person name="Wymore A."/>
            <person name="Zhang Y."/>
            <person name="Zimmer A.D."/>
            <person name="Quatrano R.S."/>
            <person name="Mayer K.F.X."/>
            <person name="Goodstein D."/>
            <person name="Casacuberta J.M."/>
            <person name="Vandepoele K."/>
            <person name="Reski R."/>
            <person name="Cuming A.C."/>
            <person name="Tuskan G.A."/>
            <person name="Maumus F."/>
            <person name="Salse J."/>
            <person name="Schmutz J."/>
            <person name="Rensing S.A."/>
        </authorList>
    </citation>
    <scope>NUCLEOTIDE SEQUENCE [LARGE SCALE GENOMIC DNA]</scope>
    <source>
        <strain evidence="3 4">cv. Gransden 2004</strain>
    </source>
</reference>
<evidence type="ECO:0000313" key="4">
    <source>
        <dbReference type="Proteomes" id="UP000006727"/>
    </source>
</evidence>
<dbReference type="Gramene" id="Pp3c20_11510V3.1">
    <property type="protein sequence ID" value="PAC:32947896.CDS.1"/>
    <property type="gene ID" value="Pp3c20_11510"/>
</dbReference>
<dbReference type="InterPro" id="IPR029068">
    <property type="entry name" value="Glyas_Bleomycin-R_OHBP_Dase"/>
</dbReference>
<dbReference type="PANTHER" id="PTHR33990:SF2">
    <property type="entry name" value="PHNB-LIKE DOMAIN-CONTAINING PROTEIN"/>
    <property type="match status" value="1"/>
</dbReference>
<dbReference type="KEGG" id="ppp:112273297"/>
<dbReference type="Gramene" id="Pp3c20_11510V3.2">
    <property type="protein sequence ID" value="PAC:32947897.CDS.1"/>
    <property type="gene ID" value="Pp3c20_11510"/>
</dbReference>
<dbReference type="EnsemblPlants" id="Pp3c20_11510V3.1">
    <property type="protein sequence ID" value="PAC:32947896.CDS.1"/>
    <property type="gene ID" value="Pp3c20_11510"/>
</dbReference>
<dbReference type="Gramene" id="Pp3c20_11510V3.3">
    <property type="protein sequence ID" value="PAC:32947898.CDS.1"/>
    <property type="gene ID" value="Pp3c20_11510"/>
</dbReference>
<evidence type="ECO:0000313" key="2">
    <source>
        <dbReference type="EMBL" id="PNR33084.1"/>
    </source>
</evidence>
<protein>
    <recommendedName>
        <fullName evidence="1">PhnB-like domain-containing protein</fullName>
    </recommendedName>
</protein>
<dbReference type="AlphaFoldDB" id="A9T544"/>
<dbReference type="PaxDb" id="3218-PP1S166_100V6.2"/>
<name>A9T544_PHYPA</name>
<dbReference type="RefSeq" id="XP_073385553.1">
    <property type="nucleotide sequence ID" value="XM_073529452.1"/>
</dbReference>
<dbReference type="PANTHER" id="PTHR33990">
    <property type="entry name" value="PROTEIN YJDN-RELATED"/>
    <property type="match status" value="1"/>
</dbReference>
<dbReference type="OrthoDB" id="10255422at2759"/>
<dbReference type="CDD" id="cd06588">
    <property type="entry name" value="PhnB_like"/>
    <property type="match status" value="1"/>
</dbReference>
<dbReference type="STRING" id="3218.A9T544"/>
<dbReference type="InterPro" id="IPR028973">
    <property type="entry name" value="PhnB-like"/>
</dbReference>
<keyword evidence="4" id="KW-1185">Reference proteome</keyword>
<dbReference type="GeneID" id="112273297"/>
<organism evidence="2">
    <name type="scientific">Physcomitrium patens</name>
    <name type="common">Spreading-leaved earth moss</name>
    <name type="synonym">Physcomitrella patens</name>
    <dbReference type="NCBI Taxonomy" id="3218"/>
    <lineage>
        <taxon>Eukaryota</taxon>
        <taxon>Viridiplantae</taxon>
        <taxon>Streptophyta</taxon>
        <taxon>Embryophyta</taxon>
        <taxon>Bryophyta</taxon>
        <taxon>Bryophytina</taxon>
        <taxon>Bryopsida</taxon>
        <taxon>Funariidae</taxon>
        <taxon>Funariales</taxon>
        <taxon>Funariaceae</taxon>
        <taxon>Physcomitrium</taxon>
    </lineage>
</organism>